<evidence type="ECO:0000313" key="4">
    <source>
        <dbReference type="Proteomes" id="UP000325055"/>
    </source>
</evidence>
<dbReference type="EMBL" id="VVYW01000001">
    <property type="protein sequence ID" value="KAA5411542.1"/>
    <property type="molecule type" value="Genomic_DNA"/>
</dbReference>
<dbReference type="EMBL" id="CP012801">
    <property type="protein sequence ID" value="ALJ62304.1"/>
    <property type="molecule type" value="Genomic_DNA"/>
</dbReference>
<gene>
    <name evidence="1" type="ORF">BcellWH2_05096</name>
    <name evidence="2" type="ORF">F2Y86_02140</name>
</gene>
<reference evidence="1 3" key="1">
    <citation type="journal article" date="2015" name="Science">
        <title>Genetic determinants of in vivo fitness and diet responsiveness in multiple human gut Bacteroides.</title>
        <authorList>
            <person name="Wu M."/>
            <person name="McNulty N.P."/>
            <person name="Rodionov D.A."/>
            <person name="Khoroshkin M.S."/>
            <person name="Griffin N.W."/>
            <person name="Cheng J."/>
            <person name="Latreille P."/>
            <person name="Kerstetter R.A."/>
            <person name="Terrapon N."/>
            <person name="Henrissat B."/>
            <person name="Osterman A.L."/>
            <person name="Gordon J.I."/>
        </authorList>
    </citation>
    <scope>NUCLEOTIDE SEQUENCE [LARGE SCALE GENOMIC DNA]</scope>
    <source>
        <strain evidence="1 3">WH2</strain>
    </source>
</reference>
<proteinExistence type="predicted"/>
<dbReference type="GeneID" id="66309993"/>
<dbReference type="PATRIC" id="fig|246787.4.peg.5259"/>
<dbReference type="Proteomes" id="UP000061809">
    <property type="component" value="Chromosome"/>
</dbReference>
<evidence type="ECO:0000313" key="1">
    <source>
        <dbReference type="EMBL" id="ALJ62304.1"/>
    </source>
</evidence>
<protein>
    <submittedName>
        <fullName evidence="1">Uncharacterized protein</fullName>
    </submittedName>
</protein>
<name>A0A0P0G3B6_9BACE</name>
<accession>A0A0P0G3B6</accession>
<evidence type="ECO:0000313" key="2">
    <source>
        <dbReference type="EMBL" id="KAA5411542.1"/>
    </source>
</evidence>
<dbReference type="KEGG" id="bcel:BcellWH2_05096"/>
<dbReference type="Proteomes" id="UP000325055">
    <property type="component" value="Unassembled WGS sequence"/>
</dbReference>
<dbReference type="RefSeq" id="WP_025725822.1">
    <property type="nucleotide sequence ID" value="NZ_CP012801.1"/>
</dbReference>
<dbReference type="AlphaFoldDB" id="A0A0P0G3B6"/>
<sequence>MTTIRIPIVPNAITTFTDETEEHCIRYKTTIQIDKAPLKISPELLARLIKAASELDLTPKRRLVKRYKYNHTSK</sequence>
<reference evidence="2 4" key="2">
    <citation type="journal article" date="2019" name="Nat. Med.">
        <title>A library of human gut bacterial isolates paired with longitudinal multiomics data enables mechanistic microbiome research.</title>
        <authorList>
            <person name="Poyet M."/>
            <person name="Groussin M."/>
            <person name="Gibbons S.M."/>
            <person name="Avila-Pacheco J."/>
            <person name="Jiang X."/>
            <person name="Kearney S.M."/>
            <person name="Perrotta A.R."/>
            <person name="Berdy B."/>
            <person name="Zhao S."/>
            <person name="Lieberman T.D."/>
            <person name="Swanson P.K."/>
            <person name="Smith M."/>
            <person name="Roesemann S."/>
            <person name="Alexander J.E."/>
            <person name="Rich S.A."/>
            <person name="Livny J."/>
            <person name="Vlamakis H."/>
            <person name="Clish C."/>
            <person name="Bullock K."/>
            <person name="Deik A."/>
            <person name="Scott J."/>
            <person name="Pierce K.A."/>
            <person name="Xavier R.J."/>
            <person name="Alm E.J."/>
        </authorList>
    </citation>
    <scope>NUCLEOTIDE SEQUENCE [LARGE SCALE GENOMIC DNA]</scope>
    <source>
        <strain evidence="2 4">BIOML-A7</strain>
    </source>
</reference>
<organism evidence="1 3">
    <name type="scientific">Bacteroides cellulosilyticus</name>
    <dbReference type="NCBI Taxonomy" id="246787"/>
    <lineage>
        <taxon>Bacteria</taxon>
        <taxon>Pseudomonadati</taxon>
        <taxon>Bacteroidota</taxon>
        <taxon>Bacteroidia</taxon>
        <taxon>Bacteroidales</taxon>
        <taxon>Bacteroidaceae</taxon>
        <taxon>Bacteroides</taxon>
    </lineage>
</organism>
<evidence type="ECO:0000313" key="3">
    <source>
        <dbReference type="Proteomes" id="UP000061809"/>
    </source>
</evidence>